<dbReference type="EMBL" id="LAZR01001510">
    <property type="protein sequence ID" value="KKN43447.1"/>
    <property type="molecule type" value="Genomic_DNA"/>
</dbReference>
<evidence type="ECO:0000313" key="1">
    <source>
        <dbReference type="EMBL" id="KKN43447.1"/>
    </source>
</evidence>
<name>A0A0F9R2N8_9ZZZZ</name>
<reference evidence="1" key="1">
    <citation type="journal article" date="2015" name="Nature">
        <title>Complex archaea that bridge the gap between prokaryotes and eukaryotes.</title>
        <authorList>
            <person name="Spang A."/>
            <person name="Saw J.H."/>
            <person name="Jorgensen S.L."/>
            <person name="Zaremba-Niedzwiedzka K."/>
            <person name="Martijn J."/>
            <person name="Lind A.E."/>
            <person name="van Eijk R."/>
            <person name="Schleper C."/>
            <person name="Guy L."/>
            <person name="Ettema T.J."/>
        </authorList>
    </citation>
    <scope>NUCLEOTIDE SEQUENCE</scope>
</reference>
<comment type="caution">
    <text evidence="1">The sequence shown here is derived from an EMBL/GenBank/DDBJ whole genome shotgun (WGS) entry which is preliminary data.</text>
</comment>
<accession>A0A0F9R2N8</accession>
<sequence>EASSNYLVNKSNVHITDFFKHPITKGISDITLPNCTFFTITEEDVEDIIVTSERAEFKYNFDNKNGLIGPVPICVASKFYNGRSICIGSTDWLTEDSDFGLDAGDNLKFLTNIIEWLAFEK</sequence>
<dbReference type="SUPFAM" id="SSF52317">
    <property type="entry name" value="Class I glutamine amidotransferase-like"/>
    <property type="match status" value="1"/>
</dbReference>
<dbReference type="AlphaFoldDB" id="A0A0F9R2N8"/>
<dbReference type="InterPro" id="IPR029062">
    <property type="entry name" value="Class_I_gatase-like"/>
</dbReference>
<protein>
    <submittedName>
        <fullName evidence="1">Uncharacterized protein</fullName>
    </submittedName>
</protein>
<gene>
    <name evidence="1" type="ORF">LCGC14_0703000</name>
</gene>
<feature type="non-terminal residue" evidence="1">
    <location>
        <position position="1"/>
    </location>
</feature>
<organism evidence="1">
    <name type="scientific">marine sediment metagenome</name>
    <dbReference type="NCBI Taxonomy" id="412755"/>
    <lineage>
        <taxon>unclassified sequences</taxon>
        <taxon>metagenomes</taxon>
        <taxon>ecological metagenomes</taxon>
    </lineage>
</organism>
<proteinExistence type="predicted"/>